<dbReference type="GO" id="GO:0055085">
    <property type="term" value="P:transmembrane transport"/>
    <property type="evidence" value="ECO:0007669"/>
    <property type="project" value="UniProtKB-UniRule"/>
</dbReference>
<protein>
    <submittedName>
        <fullName evidence="8">ABC transporter permease</fullName>
    </submittedName>
</protein>
<accession>A0AAX3WZ42</accession>
<feature type="transmembrane region" description="Helical" evidence="6">
    <location>
        <begin position="579"/>
        <end position="603"/>
    </location>
</feature>
<feature type="transmembrane region" description="Helical" evidence="6">
    <location>
        <begin position="151"/>
        <end position="175"/>
    </location>
</feature>
<feature type="transmembrane region" description="Helical" evidence="6">
    <location>
        <begin position="196"/>
        <end position="214"/>
    </location>
</feature>
<dbReference type="RefSeq" id="WP_283870552.1">
    <property type="nucleotide sequence ID" value="NZ_CP126101.1"/>
</dbReference>
<evidence type="ECO:0000256" key="5">
    <source>
        <dbReference type="ARBA" id="ARBA00023136"/>
    </source>
</evidence>
<feature type="transmembrane region" description="Helical" evidence="6">
    <location>
        <begin position="109"/>
        <end position="131"/>
    </location>
</feature>
<feature type="transmembrane region" description="Helical" evidence="6">
    <location>
        <begin position="53"/>
        <end position="80"/>
    </location>
</feature>
<keyword evidence="2 6" id="KW-1003">Cell membrane</keyword>
<dbReference type="InterPro" id="IPR052536">
    <property type="entry name" value="ABC-4_Integral_Memb_Prot"/>
</dbReference>
<dbReference type="Pfam" id="PF02687">
    <property type="entry name" value="FtsX"/>
    <property type="match status" value="1"/>
</dbReference>
<dbReference type="InterPro" id="IPR003838">
    <property type="entry name" value="ABC3_permease_C"/>
</dbReference>
<keyword evidence="6" id="KW-0813">Transport</keyword>
<feature type="transmembrane region" description="Helical" evidence="6">
    <location>
        <begin position="495"/>
        <end position="519"/>
    </location>
</feature>
<evidence type="ECO:0000259" key="7">
    <source>
        <dbReference type="Pfam" id="PF02687"/>
    </source>
</evidence>
<evidence type="ECO:0000256" key="1">
    <source>
        <dbReference type="ARBA" id="ARBA00004651"/>
    </source>
</evidence>
<keyword evidence="5 6" id="KW-0472">Membrane</keyword>
<dbReference type="GO" id="GO:0005886">
    <property type="term" value="C:plasma membrane"/>
    <property type="evidence" value="ECO:0007669"/>
    <property type="project" value="UniProtKB-SubCell"/>
</dbReference>
<evidence type="ECO:0000256" key="2">
    <source>
        <dbReference type="ARBA" id="ARBA00022475"/>
    </source>
</evidence>
<reference evidence="8" key="1">
    <citation type="submission" date="2023-05" db="EMBL/GenBank/DDBJ databases">
        <title>Comparative genomics of Bacillaceae isolates and their secondary metabolite potential.</title>
        <authorList>
            <person name="Song L."/>
            <person name="Nielsen L.J."/>
            <person name="Mohite O."/>
            <person name="Xu X."/>
            <person name="Weber T."/>
            <person name="Kovacs A.T."/>
        </authorList>
    </citation>
    <scope>NUCLEOTIDE SEQUENCE</scope>
    <source>
        <strain evidence="8">LY1</strain>
    </source>
</reference>
<dbReference type="AlphaFoldDB" id="A0AAX3WZ42"/>
<evidence type="ECO:0000313" key="9">
    <source>
        <dbReference type="Proteomes" id="UP001178322"/>
    </source>
</evidence>
<keyword evidence="3 6" id="KW-0812">Transmembrane</keyword>
<evidence type="ECO:0000313" key="8">
    <source>
        <dbReference type="EMBL" id="WHY52068.1"/>
    </source>
</evidence>
<dbReference type="Proteomes" id="UP001178322">
    <property type="component" value="Chromosome"/>
</dbReference>
<evidence type="ECO:0000256" key="4">
    <source>
        <dbReference type="ARBA" id="ARBA00022989"/>
    </source>
</evidence>
<keyword evidence="4 6" id="KW-1133">Transmembrane helix</keyword>
<feature type="transmembrane region" description="Helical" evidence="6">
    <location>
        <begin position="21"/>
        <end position="41"/>
    </location>
</feature>
<gene>
    <name evidence="8" type="ORF">QNH24_02215</name>
</gene>
<comment type="subcellular location">
    <subcellularLocation>
        <location evidence="1 6">Cell membrane</location>
        <topology evidence="1 6">Multi-pass membrane protein</topology>
    </subcellularLocation>
</comment>
<dbReference type="PANTHER" id="PTHR46795:SF3">
    <property type="entry name" value="ABC TRANSPORTER PERMEASE"/>
    <property type="match status" value="1"/>
</dbReference>
<dbReference type="EMBL" id="CP126101">
    <property type="protein sequence ID" value="WHY52068.1"/>
    <property type="molecule type" value="Genomic_DNA"/>
</dbReference>
<proteinExistence type="inferred from homology"/>
<feature type="transmembrane region" description="Helical" evidence="6">
    <location>
        <begin position="283"/>
        <end position="306"/>
    </location>
</feature>
<dbReference type="PANTHER" id="PTHR46795">
    <property type="entry name" value="ABC TRANSPORTER PERMEASE-RELATED-RELATED"/>
    <property type="match status" value="1"/>
</dbReference>
<evidence type="ECO:0000256" key="6">
    <source>
        <dbReference type="PIRNR" id="PIRNR018968"/>
    </source>
</evidence>
<feature type="transmembrane region" description="Helical" evidence="6">
    <location>
        <begin position="226"/>
        <end position="244"/>
    </location>
</feature>
<organism evidence="8 9">
    <name type="scientific">Lysinibacillus pakistanensis</name>
    <dbReference type="NCBI Taxonomy" id="759811"/>
    <lineage>
        <taxon>Bacteria</taxon>
        <taxon>Bacillati</taxon>
        <taxon>Bacillota</taxon>
        <taxon>Bacilli</taxon>
        <taxon>Bacillales</taxon>
        <taxon>Bacillaceae</taxon>
        <taxon>Lysinibacillus</taxon>
    </lineage>
</organism>
<dbReference type="PIRSF" id="PIRSF018968">
    <property type="entry name" value="ABC_permease_BceB"/>
    <property type="match status" value="1"/>
</dbReference>
<feature type="domain" description="ABC3 transporter permease C-terminal" evidence="7">
    <location>
        <begin position="59"/>
        <end position="175"/>
    </location>
</feature>
<dbReference type="InterPro" id="IPR027022">
    <property type="entry name" value="ABC_permease_BceB-typ"/>
</dbReference>
<comment type="similarity">
    <text evidence="6">Belongs to the ABC-4 integral membrane protein family.</text>
</comment>
<name>A0AAX3WZ42_9BACI</name>
<sequence length="614" mass="70452">MSFNHIVVQNILRDKWTYISYFLSSVFSIIIFFLFTIIAFHPSLNSLDPDSTLGISLLLASMLVYLFSFIYITYSIMAFLKKKTKTLGIFMITGASMKQIRTLIFRENILIGALAIITAIVFGLVITPLLLMGAKVVLKAETFGMYFPLKAMVLTILLFIGLFVVISKIVTRFINKEASIQLLKGDTIVEKSIPKHPYLFGISIICSATLAYLLKINHHFVESLGVLYYLIFFISFLCSIYLIISQGMHFLLKIFEKSPAYVRKTNMLLVSNLNAKMKSHANMLFLITILLSGVFLCTSILFSSYYNVAKDSEANYPYSFQYIADPKADSNMVKDDIDYLEKELSTIDSQKYFIEFKSNEEERLGYMSVSTYNLLKNKSVSLHDDEFIAVAGNRDLEPISNKHKDQILKNLKLASIDEKNLLSTGFQNTYFIVPDQLYESIHFPIYQVYIFELANWTAYMELADKIMEHIPSLPDNRYVTSKIALYDSEMFVKSVMFFIGSMLSLIFLSAAMSILYFYLQTTLIQEREKYTSIRKLGLSQKELFTVVSKELAILIFVPFALAITMLFITLFALRTMISITFLQVSMISSLCFLALFMISYLFIRKSYFKRLLTI</sequence>
<feature type="transmembrane region" description="Helical" evidence="6">
    <location>
        <begin position="551"/>
        <end position="573"/>
    </location>
</feature>
<evidence type="ECO:0000256" key="3">
    <source>
        <dbReference type="ARBA" id="ARBA00022692"/>
    </source>
</evidence>